<comment type="caution">
    <text evidence="2">The sequence shown here is derived from an EMBL/GenBank/DDBJ whole genome shotgun (WGS) entry which is preliminary data.</text>
</comment>
<dbReference type="OrthoDB" id="538607at2759"/>
<protein>
    <recommendedName>
        <fullName evidence="1">Protein kinase domain-containing protein</fullName>
    </recommendedName>
</protein>
<proteinExistence type="predicted"/>
<keyword evidence="3" id="KW-1185">Reference proteome</keyword>
<dbReference type="GO" id="GO:0004672">
    <property type="term" value="F:protein kinase activity"/>
    <property type="evidence" value="ECO:0007669"/>
    <property type="project" value="InterPro"/>
</dbReference>
<evidence type="ECO:0000313" key="3">
    <source>
        <dbReference type="Proteomes" id="UP000724874"/>
    </source>
</evidence>
<dbReference type="InterPro" id="IPR000719">
    <property type="entry name" value="Prot_kinase_dom"/>
</dbReference>
<dbReference type="PROSITE" id="PS50011">
    <property type="entry name" value="PROTEIN_KINASE_DOM"/>
    <property type="match status" value="1"/>
</dbReference>
<feature type="domain" description="Protein kinase" evidence="1">
    <location>
        <begin position="1"/>
        <end position="63"/>
    </location>
</feature>
<dbReference type="InterPro" id="IPR011009">
    <property type="entry name" value="Kinase-like_dom_sf"/>
</dbReference>
<feature type="non-terminal residue" evidence="2">
    <location>
        <position position="1"/>
    </location>
</feature>
<dbReference type="AlphaFoldDB" id="A0A9P5NAS5"/>
<name>A0A9P5NAS5_GYMJU</name>
<accession>A0A9P5NAS5</accession>
<feature type="non-terminal residue" evidence="2">
    <location>
        <position position="63"/>
    </location>
</feature>
<dbReference type="EMBL" id="JADNYJ010000202">
    <property type="protein sequence ID" value="KAF8875082.1"/>
    <property type="molecule type" value="Genomic_DNA"/>
</dbReference>
<dbReference type="Gene3D" id="1.10.510.10">
    <property type="entry name" value="Transferase(Phosphotransferase) domain 1"/>
    <property type="match status" value="1"/>
</dbReference>
<evidence type="ECO:0000313" key="2">
    <source>
        <dbReference type="EMBL" id="KAF8875082.1"/>
    </source>
</evidence>
<dbReference type="GO" id="GO:0005524">
    <property type="term" value="F:ATP binding"/>
    <property type="evidence" value="ECO:0007669"/>
    <property type="project" value="InterPro"/>
</dbReference>
<evidence type="ECO:0000259" key="1">
    <source>
        <dbReference type="PROSITE" id="PS50011"/>
    </source>
</evidence>
<dbReference type="SUPFAM" id="SSF56112">
    <property type="entry name" value="Protein kinase-like (PK-like)"/>
    <property type="match status" value="1"/>
</dbReference>
<sequence length="63" mass="7226">SDMHSFGMTALELLTQKPPFCHRRRPYSVLTDLVAGLRPARPERIEMTDGLLELIMACWSRNP</sequence>
<gene>
    <name evidence="2" type="ORF">CPB84DRAFT_1666854</name>
</gene>
<dbReference type="Proteomes" id="UP000724874">
    <property type="component" value="Unassembled WGS sequence"/>
</dbReference>
<organism evidence="2 3">
    <name type="scientific">Gymnopilus junonius</name>
    <name type="common">Spectacular rustgill mushroom</name>
    <name type="synonym">Gymnopilus spectabilis subsp. junonius</name>
    <dbReference type="NCBI Taxonomy" id="109634"/>
    <lineage>
        <taxon>Eukaryota</taxon>
        <taxon>Fungi</taxon>
        <taxon>Dikarya</taxon>
        <taxon>Basidiomycota</taxon>
        <taxon>Agaricomycotina</taxon>
        <taxon>Agaricomycetes</taxon>
        <taxon>Agaricomycetidae</taxon>
        <taxon>Agaricales</taxon>
        <taxon>Agaricineae</taxon>
        <taxon>Hymenogastraceae</taxon>
        <taxon>Gymnopilus</taxon>
    </lineage>
</organism>
<reference evidence="2" key="1">
    <citation type="submission" date="2020-11" db="EMBL/GenBank/DDBJ databases">
        <authorList>
            <consortium name="DOE Joint Genome Institute"/>
            <person name="Ahrendt S."/>
            <person name="Riley R."/>
            <person name="Andreopoulos W."/>
            <person name="LaButti K."/>
            <person name="Pangilinan J."/>
            <person name="Ruiz-duenas F.J."/>
            <person name="Barrasa J.M."/>
            <person name="Sanchez-Garcia M."/>
            <person name="Camarero S."/>
            <person name="Miyauchi S."/>
            <person name="Serrano A."/>
            <person name="Linde D."/>
            <person name="Babiker R."/>
            <person name="Drula E."/>
            <person name="Ayuso-Fernandez I."/>
            <person name="Pacheco R."/>
            <person name="Padilla G."/>
            <person name="Ferreira P."/>
            <person name="Barriuso J."/>
            <person name="Kellner H."/>
            <person name="Castanera R."/>
            <person name="Alfaro M."/>
            <person name="Ramirez L."/>
            <person name="Pisabarro A.G."/>
            <person name="Kuo A."/>
            <person name="Tritt A."/>
            <person name="Lipzen A."/>
            <person name="He G."/>
            <person name="Yan M."/>
            <person name="Ng V."/>
            <person name="Cullen D."/>
            <person name="Martin F."/>
            <person name="Rosso M.-N."/>
            <person name="Henrissat B."/>
            <person name="Hibbett D."/>
            <person name="Martinez A.T."/>
            <person name="Grigoriev I.V."/>
        </authorList>
    </citation>
    <scope>NUCLEOTIDE SEQUENCE</scope>
    <source>
        <strain evidence="2">AH 44721</strain>
    </source>
</reference>